<dbReference type="GO" id="GO:0005886">
    <property type="term" value="C:plasma membrane"/>
    <property type="evidence" value="ECO:0007669"/>
    <property type="project" value="UniProtKB-SubCell"/>
</dbReference>
<keyword evidence="6" id="KW-0732">Signal</keyword>
<dbReference type="GO" id="GO:0004553">
    <property type="term" value="F:hydrolase activity, hydrolyzing O-glycosyl compounds"/>
    <property type="evidence" value="ECO:0007669"/>
    <property type="project" value="InterPro"/>
</dbReference>
<dbReference type="SUPFAM" id="SSF51445">
    <property type="entry name" value="(Trans)glycosidases"/>
    <property type="match status" value="1"/>
</dbReference>
<dbReference type="OrthoDB" id="9806824at2"/>
<evidence type="ECO:0000256" key="8">
    <source>
        <dbReference type="ARBA" id="ARBA00023136"/>
    </source>
</evidence>
<dbReference type="PANTHER" id="PTHR16631:SF17">
    <property type="entry name" value="GLUCAN ENDO-1,3-BETA-GLUCOSIDASE BTGC"/>
    <property type="match status" value="1"/>
</dbReference>
<evidence type="ECO:0000256" key="4">
    <source>
        <dbReference type="ARBA" id="ARBA00022512"/>
    </source>
</evidence>
<name>A0A066UN40_9VIBR</name>
<keyword evidence="9" id="KW-0325">Glycoprotein</keyword>
<dbReference type="InterPro" id="IPR050732">
    <property type="entry name" value="Beta-glucan_modifiers"/>
</dbReference>
<keyword evidence="5" id="KW-0964">Secreted</keyword>
<evidence type="ECO:0000256" key="15">
    <source>
        <dbReference type="ARBA" id="ARBA00043078"/>
    </source>
</evidence>
<sequence>MHKYAKGPSLAGLDISSYSTDELRELVSKLLNRKIHGISFSPYVPGQSPGSLLTEEQIRERLSIIRPYVKWIRTFSCTDGNELIPKIAHEMGLKTLVGVWLDDDLEMNDAELKNAIQLAEAGYVDMLGVGNEVLLRGELSAELLVGYIERAKRALPNIDVGYVDAYYLFELSPEVTNACDVVFANCYPFWEGVPIEHSLVYMKDMYQRVSKVSGGKKVVVSETGWPNEGPSEHGAVPSWENAIRYVLNAYQWAEDENIDLFYFSSFDEAWKVEKEGGVGACWGLWSEEGRPKYA</sequence>
<comment type="subcellular location">
    <subcellularLocation>
        <location evidence="2">Cell membrane</location>
    </subcellularLocation>
    <subcellularLocation>
        <location evidence="1">Secreted</location>
        <location evidence="1">Cell wall</location>
    </subcellularLocation>
</comment>
<keyword evidence="7 16" id="KW-0378">Hydrolase</keyword>
<evidence type="ECO:0000256" key="3">
    <source>
        <dbReference type="ARBA" id="ARBA00022475"/>
    </source>
</evidence>
<keyword evidence="8" id="KW-0472">Membrane</keyword>
<evidence type="ECO:0000256" key="12">
    <source>
        <dbReference type="ARBA" id="ARBA00023326"/>
    </source>
</evidence>
<evidence type="ECO:0000256" key="9">
    <source>
        <dbReference type="ARBA" id="ARBA00023180"/>
    </source>
</evidence>
<evidence type="ECO:0000256" key="11">
    <source>
        <dbReference type="ARBA" id="ARBA00023316"/>
    </source>
</evidence>
<dbReference type="GO" id="GO:0071555">
    <property type="term" value="P:cell wall organization"/>
    <property type="evidence" value="ECO:0007669"/>
    <property type="project" value="UniProtKB-KW"/>
</dbReference>
<evidence type="ECO:0000256" key="1">
    <source>
        <dbReference type="ARBA" id="ARBA00004191"/>
    </source>
</evidence>
<dbReference type="EMBL" id="JFFR01000013">
    <property type="protein sequence ID" value="KDN28851.1"/>
    <property type="molecule type" value="Genomic_DNA"/>
</dbReference>
<dbReference type="STRING" id="212667.VFDL14_22265"/>
<comment type="function">
    <text evidence="13">Glucanases play a role in cell expansion during growth, in cell-cell fusion during mating, and in spore release during sporulation. This enzyme may be involved in beta-glucan degradation. Active on laminarin and lichenan.</text>
</comment>
<keyword evidence="11" id="KW-0961">Cell wall biogenesis/degradation</keyword>
<evidence type="ECO:0000256" key="7">
    <source>
        <dbReference type="ARBA" id="ARBA00022801"/>
    </source>
</evidence>
<protein>
    <recommendedName>
        <fullName evidence="15">Endo-1,3-beta-glucanase btgC</fullName>
    </recommendedName>
    <alternativeName>
        <fullName evidence="14">Laminarinase btgC</fullName>
    </alternativeName>
</protein>
<evidence type="ECO:0000256" key="6">
    <source>
        <dbReference type="ARBA" id="ARBA00022729"/>
    </source>
</evidence>
<evidence type="ECO:0000256" key="5">
    <source>
        <dbReference type="ARBA" id="ARBA00022525"/>
    </source>
</evidence>
<gene>
    <name evidence="16" type="ORF">VFDL14_22265</name>
</gene>
<evidence type="ECO:0000256" key="2">
    <source>
        <dbReference type="ARBA" id="ARBA00004236"/>
    </source>
</evidence>
<keyword evidence="4" id="KW-0134">Cell wall</keyword>
<dbReference type="Pfam" id="PF00332">
    <property type="entry name" value="Glyco_hydro_17"/>
    <property type="match status" value="1"/>
</dbReference>
<comment type="caution">
    <text evidence="16">The sequence shown here is derived from an EMBL/GenBank/DDBJ whole genome shotgun (WGS) entry which is preliminary data.</text>
</comment>
<keyword evidence="12" id="KW-0624">Polysaccharide degradation</keyword>
<evidence type="ECO:0000256" key="13">
    <source>
        <dbReference type="ARBA" id="ARBA00037649"/>
    </source>
</evidence>
<dbReference type="InterPro" id="IPR017853">
    <property type="entry name" value="GH"/>
</dbReference>
<evidence type="ECO:0000256" key="14">
    <source>
        <dbReference type="ARBA" id="ARBA00042373"/>
    </source>
</evidence>
<evidence type="ECO:0000313" key="16">
    <source>
        <dbReference type="EMBL" id="KDN28851.1"/>
    </source>
</evidence>
<proteinExistence type="predicted"/>
<dbReference type="InterPro" id="IPR000490">
    <property type="entry name" value="Glyco_hydro_17"/>
</dbReference>
<organism evidence="16 17">
    <name type="scientific">Vibrio fortis</name>
    <dbReference type="NCBI Taxonomy" id="212667"/>
    <lineage>
        <taxon>Bacteria</taxon>
        <taxon>Pseudomonadati</taxon>
        <taxon>Pseudomonadota</taxon>
        <taxon>Gammaproteobacteria</taxon>
        <taxon>Vibrionales</taxon>
        <taxon>Vibrionaceae</taxon>
        <taxon>Vibrio</taxon>
    </lineage>
</organism>
<dbReference type="GO" id="GO:0000272">
    <property type="term" value="P:polysaccharide catabolic process"/>
    <property type="evidence" value="ECO:0007669"/>
    <property type="project" value="UniProtKB-KW"/>
</dbReference>
<keyword evidence="10" id="KW-0119">Carbohydrate metabolism</keyword>
<accession>A0A066UN40</accession>
<evidence type="ECO:0000256" key="10">
    <source>
        <dbReference type="ARBA" id="ARBA00023277"/>
    </source>
</evidence>
<dbReference type="Gene3D" id="3.20.20.80">
    <property type="entry name" value="Glycosidases"/>
    <property type="match status" value="1"/>
</dbReference>
<dbReference type="PANTHER" id="PTHR16631">
    <property type="entry name" value="GLUCAN 1,3-BETA-GLUCOSIDASE"/>
    <property type="match status" value="1"/>
</dbReference>
<dbReference type="PROSITE" id="PS00587">
    <property type="entry name" value="GLYCOSYL_HYDROL_F17"/>
    <property type="match status" value="1"/>
</dbReference>
<reference evidence="16 17" key="1">
    <citation type="submission" date="2014-02" db="EMBL/GenBank/DDBJ databases">
        <title>Vibrio fortis Dalian14 Genome Sequencing.</title>
        <authorList>
            <person name="Wang Y."/>
            <person name="Song L."/>
            <person name="Liu G."/>
            <person name="Ding J."/>
        </authorList>
    </citation>
    <scope>NUCLEOTIDE SEQUENCE [LARGE SCALE GENOMIC DNA]</scope>
    <source>
        <strain evidence="16 17">Dalian14</strain>
    </source>
</reference>
<dbReference type="RefSeq" id="WP_084181847.1">
    <property type="nucleotide sequence ID" value="NZ_JFFR01000013.1"/>
</dbReference>
<dbReference type="AlphaFoldDB" id="A0A066UN40"/>
<keyword evidence="3" id="KW-1003">Cell membrane</keyword>
<dbReference type="Proteomes" id="UP000027219">
    <property type="component" value="Unassembled WGS sequence"/>
</dbReference>
<evidence type="ECO:0000313" key="17">
    <source>
        <dbReference type="Proteomes" id="UP000027219"/>
    </source>
</evidence>
<keyword evidence="17" id="KW-1185">Reference proteome</keyword>